<dbReference type="PANTHER" id="PTHR43046:SF16">
    <property type="entry name" value="ADP-RIBOSE PYROPHOSPHATASE YJHB-RELATED"/>
    <property type="match status" value="1"/>
</dbReference>
<proteinExistence type="predicted"/>
<dbReference type="InterPro" id="IPR020084">
    <property type="entry name" value="NUDIX_hydrolase_CS"/>
</dbReference>
<protein>
    <submittedName>
        <fullName evidence="4">NUDIX domain-containing protein</fullName>
    </submittedName>
</protein>
<accession>A0A4S8QMH9</accession>
<dbReference type="InterPro" id="IPR015797">
    <property type="entry name" value="NUDIX_hydrolase-like_dom_sf"/>
</dbReference>
<evidence type="ECO:0000259" key="3">
    <source>
        <dbReference type="PROSITE" id="PS51462"/>
    </source>
</evidence>
<comment type="cofactor">
    <cofactor evidence="1">
        <name>Mg(2+)</name>
        <dbReference type="ChEBI" id="CHEBI:18420"/>
    </cofactor>
</comment>
<evidence type="ECO:0000313" key="4">
    <source>
        <dbReference type="EMBL" id="THV41934.1"/>
    </source>
</evidence>
<dbReference type="SUPFAM" id="SSF55811">
    <property type="entry name" value="Nudix"/>
    <property type="match status" value="1"/>
</dbReference>
<name>A0A4S8QMH9_9ACTN</name>
<dbReference type="Proteomes" id="UP000308760">
    <property type="component" value="Unassembled WGS sequence"/>
</dbReference>
<reference evidence="4 5" key="2">
    <citation type="submission" date="2019-05" db="EMBL/GenBank/DDBJ databases">
        <title>Glycomyces buryatensis sp. nov.</title>
        <authorList>
            <person name="Nikitina E."/>
        </authorList>
    </citation>
    <scope>NUCLEOTIDE SEQUENCE [LARGE SCALE GENOMIC DNA]</scope>
    <source>
        <strain evidence="4 5">18</strain>
    </source>
</reference>
<evidence type="ECO:0000256" key="2">
    <source>
        <dbReference type="ARBA" id="ARBA00022801"/>
    </source>
</evidence>
<dbReference type="Gene3D" id="3.90.79.10">
    <property type="entry name" value="Nucleoside Triphosphate Pyrophosphohydrolase"/>
    <property type="match status" value="1"/>
</dbReference>
<dbReference type="RefSeq" id="WP_136534297.1">
    <property type="nucleotide sequence ID" value="NZ_STGY01000037.1"/>
</dbReference>
<dbReference type="AlphaFoldDB" id="A0A4S8QMH9"/>
<gene>
    <name evidence="4" type="ORF">FAB82_09465</name>
</gene>
<dbReference type="Pfam" id="PF00293">
    <property type="entry name" value="NUDIX"/>
    <property type="match status" value="1"/>
</dbReference>
<evidence type="ECO:0000313" key="5">
    <source>
        <dbReference type="Proteomes" id="UP000308760"/>
    </source>
</evidence>
<dbReference type="PANTHER" id="PTHR43046">
    <property type="entry name" value="GDP-MANNOSE MANNOSYL HYDROLASE"/>
    <property type="match status" value="1"/>
</dbReference>
<dbReference type="OrthoDB" id="9814308at2"/>
<organism evidence="4 5">
    <name type="scientific">Glycomyces buryatensis</name>
    <dbReference type="NCBI Taxonomy" id="2570927"/>
    <lineage>
        <taxon>Bacteria</taxon>
        <taxon>Bacillati</taxon>
        <taxon>Actinomycetota</taxon>
        <taxon>Actinomycetes</taxon>
        <taxon>Glycomycetales</taxon>
        <taxon>Glycomycetaceae</taxon>
        <taxon>Glycomyces</taxon>
    </lineage>
</organism>
<keyword evidence="2" id="KW-0378">Hydrolase</keyword>
<dbReference type="PROSITE" id="PS00893">
    <property type="entry name" value="NUDIX_BOX"/>
    <property type="match status" value="1"/>
</dbReference>
<feature type="domain" description="Nudix hydrolase" evidence="3">
    <location>
        <begin position="17"/>
        <end position="147"/>
    </location>
</feature>
<dbReference type="InterPro" id="IPR000086">
    <property type="entry name" value="NUDIX_hydrolase_dom"/>
</dbReference>
<dbReference type="GO" id="GO:0016787">
    <property type="term" value="F:hydrolase activity"/>
    <property type="evidence" value="ECO:0007669"/>
    <property type="project" value="UniProtKB-KW"/>
</dbReference>
<dbReference type="PROSITE" id="PS51462">
    <property type="entry name" value="NUDIX"/>
    <property type="match status" value="1"/>
</dbReference>
<sequence length="156" mass="17238">MSRIDHINNPEAPEPNSVVPSTTAFVLDEQNHVLLIRRTDNGDWALPGGAHDYGEFIAETAVRETKEESGIDIEITGIVDIYTDPNHLIEYSDGEVRQQFSICFRGKQVGGVPAVSAESSDVDWFDRADLAGLPINPSMRLRIEHGYDRGEAPYVG</sequence>
<dbReference type="EMBL" id="STGY01000037">
    <property type="protein sequence ID" value="THV41934.1"/>
    <property type="molecule type" value="Genomic_DNA"/>
</dbReference>
<evidence type="ECO:0000256" key="1">
    <source>
        <dbReference type="ARBA" id="ARBA00001946"/>
    </source>
</evidence>
<reference evidence="5" key="1">
    <citation type="submission" date="2019-04" db="EMBL/GenBank/DDBJ databases">
        <title>Nocardioides xinjiangensis sp. nov.</title>
        <authorList>
            <person name="Liu S."/>
        </authorList>
    </citation>
    <scope>NUCLEOTIDE SEQUENCE [LARGE SCALE GENOMIC DNA]</scope>
    <source>
        <strain evidence="5">18</strain>
    </source>
</reference>
<keyword evidence="5" id="KW-1185">Reference proteome</keyword>
<comment type="caution">
    <text evidence="4">The sequence shown here is derived from an EMBL/GenBank/DDBJ whole genome shotgun (WGS) entry which is preliminary data.</text>
</comment>